<name>A0A5S9INC8_UABAM</name>
<sequence length="145" mass="16811">MNLLKIVLFFVFFINFSTAQLQIVVPQNSPTFIYDNTPLHTNVFVRNTGKEFIRIVRIQPSCGCVKTSLTNEWVSPNTTVRIKIDVVPPFAKKIHQTWYIKIYTNTSSDSTTVFIKAYTINRTVVQNIIKDIVKFVKVFSWITLF</sequence>
<organism evidence="1 2">
    <name type="scientific">Uabimicrobium amorphum</name>
    <dbReference type="NCBI Taxonomy" id="2596890"/>
    <lineage>
        <taxon>Bacteria</taxon>
        <taxon>Pseudomonadati</taxon>
        <taxon>Planctomycetota</taxon>
        <taxon>Candidatus Uabimicrobiia</taxon>
        <taxon>Candidatus Uabimicrobiales</taxon>
        <taxon>Candidatus Uabimicrobiaceae</taxon>
        <taxon>Candidatus Uabimicrobium</taxon>
    </lineage>
</organism>
<evidence type="ECO:0008006" key="3">
    <source>
        <dbReference type="Google" id="ProtNLM"/>
    </source>
</evidence>
<proteinExistence type="predicted"/>
<dbReference type="Proteomes" id="UP000326354">
    <property type="component" value="Chromosome"/>
</dbReference>
<evidence type="ECO:0000313" key="1">
    <source>
        <dbReference type="EMBL" id="BBM84707.1"/>
    </source>
</evidence>
<protein>
    <recommendedName>
        <fullName evidence="3">DUF1573 domain-containing protein</fullName>
    </recommendedName>
</protein>
<keyword evidence="2" id="KW-1185">Reference proteome</keyword>
<gene>
    <name evidence="1" type="ORF">UABAM_03068</name>
</gene>
<dbReference type="OrthoDB" id="826619at2"/>
<dbReference type="KEGG" id="uam:UABAM_03068"/>
<dbReference type="AlphaFoldDB" id="A0A5S9INC8"/>
<evidence type="ECO:0000313" key="2">
    <source>
        <dbReference type="Proteomes" id="UP000326354"/>
    </source>
</evidence>
<accession>A0A5S9INC8</accession>
<dbReference type="Gene3D" id="2.60.40.10">
    <property type="entry name" value="Immunoglobulins"/>
    <property type="match status" value="1"/>
</dbReference>
<dbReference type="InterPro" id="IPR011467">
    <property type="entry name" value="DUF1573"/>
</dbReference>
<reference evidence="1 2" key="1">
    <citation type="submission" date="2019-08" db="EMBL/GenBank/DDBJ databases">
        <title>Complete genome sequence of Candidatus Uab amorphum.</title>
        <authorList>
            <person name="Shiratori T."/>
            <person name="Suzuki S."/>
            <person name="Kakizawa Y."/>
            <person name="Ishida K."/>
        </authorList>
    </citation>
    <scope>NUCLEOTIDE SEQUENCE [LARGE SCALE GENOMIC DNA]</scope>
    <source>
        <strain evidence="1 2">SRT547</strain>
    </source>
</reference>
<dbReference type="Pfam" id="PF07610">
    <property type="entry name" value="DUF1573"/>
    <property type="match status" value="1"/>
</dbReference>
<dbReference type="EMBL" id="AP019860">
    <property type="protein sequence ID" value="BBM84707.1"/>
    <property type="molecule type" value="Genomic_DNA"/>
</dbReference>
<dbReference type="RefSeq" id="WP_151968842.1">
    <property type="nucleotide sequence ID" value="NZ_AP019860.1"/>
</dbReference>
<dbReference type="InterPro" id="IPR013783">
    <property type="entry name" value="Ig-like_fold"/>
</dbReference>